<evidence type="ECO:0000256" key="6">
    <source>
        <dbReference type="SAM" id="MobiDB-lite"/>
    </source>
</evidence>
<evidence type="ECO:0000256" key="3">
    <source>
        <dbReference type="ARBA" id="ARBA00022801"/>
    </source>
</evidence>
<dbReference type="FunFam" id="1.20.5.1190:FF:000002">
    <property type="entry name" value="SWI/SNF-related matrix-associated actin-dependent regulator of chromatin subfamily A member"/>
    <property type="match status" value="1"/>
</dbReference>
<dbReference type="GO" id="GO:0031491">
    <property type="term" value="F:nucleosome binding"/>
    <property type="evidence" value="ECO:0007669"/>
    <property type="project" value="InterPro"/>
</dbReference>
<dbReference type="GO" id="GO:0034728">
    <property type="term" value="P:nucleosome organization"/>
    <property type="evidence" value="ECO:0007669"/>
    <property type="project" value="TreeGrafter"/>
</dbReference>
<sequence length="491" mass="57123">MLSMIRHGANYVFSSKDSDITDKEIDDILAEGQKRTEEMKKKLEQLGESQLKKFTFDNEEEAAENKNKEFSVYNWEGEDWRKKQHSAFGIKWIEPPKRERKANYAVDSYFKDALRQGEPKAHKAPRPPKQPYVQDFQFYPSKLFEYLDREIYAFRKSLNYKAVKDLELAPDEAEKQQLEEQRKIDEAEPLTEQETADREKLLTQGFANWSKRDFIQFVKANEKYGRDDLDSIAKEIDGKSAKEVKEYAKVFWERCQELQDCERIIGQIEKGESKIQRRISIKKALDAKMARYKAPFYQLKIQYGSNKGKNYTEEEDRFLICFLHKLGFDKENVYDELRYAVRQAPQFRFDWFIKSRTSVELQRRCNTLITLIEKENAELEEKEKAEKRKSASANKSKSALTNCDMNSSQNGTKSSRASTSRSSTSVKNEAVETPKSNSKRKSEATVKMDVSSSSTTSSASKSKKAKNSAFELNIGTTHTAWSFLVFFFIKT</sequence>
<proteinExistence type="inferred from homology"/>
<dbReference type="Gene3D" id="1.10.10.60">
    <property type="entry name" value="Homeodomain-like"/>
    <property type="match status" value="2"/>
</dbReference>
<dbReference type="GO" id="GO:0005634">
    <property type="term" value="C:nucleus"/>
    <property type="evidence" value="ECO:0007669"/>
    <property type="project" value="UniProtKB-SubCell"/>
</dbReference>
<feature type="compositionally biased region" description="Low complexity" evidence="6">
    <location>
        <begin position="391"/>
        <end position="400"/>
    </location>
</feature>
<dbReference type="InterPro" id="IPR009057">
    <property type="entry name" value="Homeodomain-like_sf"/>
</dbReference>
<dbReference type="OrthoDB" id="5857104at2759"/>
<accession>A0A3M7SWK8</accession>
<comment type="subcellular location">
    <subcellularLocation>
        <location evidence="1">Nucleus</location>
    </subcellularLocation>
</comment>
<feature type="domain" description="SANT" evidence="7">
    <location>
        <begin position="204"/>
        <end position="256"/>
    </location>
</feature>
<keyword evidence="4" id="KW-0156">Chromatin regulator</keyword>
<feature type="compositionally biased region" description="Low complexity" evidence="6">
    <location>
        <begin position="451"/>
        <end position="460"/>
    </location>
</feature>
<reference evidence="8 9" key="1">
    <citation type="journal article" date="2018" name="Sci. Rep.">
        <title>Genomic signatures of local adaptation to the degree of environmental predictability in rotifers.</title>
        <authorList>
            <person name="Franch-Gras L."/>
            <person name="Hahn C."/>
            <person name="Garcia-Roger E.M."/>
            <person name="Carmona M.J."/>
            <person name="Serra M."/>
            <person name="Gomez A."/>
        </authorList>
    </citation>
    <scope>NUCLEOTIDE SEQUENCE [LARGE SCALE GENOMIC DNA]</scope>
    <source>
        <strain evidence="8">HYR1</strain>
    </source>
</reference>
<dbReference type="InterPro" id="IPR017884">
    <property type="entry name" value="SANT_dom"/>
</dbReference>
<dbReference type="Proteomes" id="UP000276133">
    <property type="component" value="Unassembled WGS sequence"/>
</dbReference>
<dbReference type="Gene3D" id="1.10.1040.30">
    <property type="entry name" value="ISWI, HAND domain"/>
    <property type="match status" value="1"/>
</dbReference>
<dbReference type="Pfam" id="PF09110">
    <property type="entry name" value="HAND"/>
    <property type="match status" value="1"/>
</dbReference>
<dbReference type="EMBL" id="REGN01000682">
    <property type="protein sequence ID" value="RNA40065.1"/>
    <property type="molecule type" value="Genomic_DNA"/>
</dbReference>
<dbReference type="AlphaFoldDB" id="A0A3M7SWK8"/>
<protein>
    <submittedName>
        <fullName evidence="8">Chromatin-remodeling complex ATPase chain Iswi</fullName>
    </submittedName>
</protein>
<evidence type="ECO:0000313" key="8">
    <source>
        <dbReference type="EMBL" id="RNA40065.1"/>
    </source>
</evidence>
<evidence type="ECO:0000313" key="9">
    <source>
        <dbReference type="Proteomes" id="UP000276133"/>
    </source>
</evidence>
<evidence type="ECO:0000256" key="4">
    <source>
        <dbReference type="ARBA" id="ARBA00022853"/>
    </source>
</evidence>
<evidence type="ECO:0000256" key="5">
    <source>
        <dbReference type="ARBA" id="ARBA00023242"/>
    </source>
</evidence>
<feature type="compositionally biased region" description="Polar residues" evidence="6">
    <location>
        <begin position="401"/>
        <end position="413"/>
    </location>
</feature>
<dbReference type="STRING" id="10195.A0A3M7SWK8"/>
<feature type="region of interest" description="Disordered" evidence="6">
    <location>
        <begin position="379"/>
        <end position="467"/>
    </location>
</feature>
<dbReference type="SUPFAM" id="SSF46689">
    <property type="entry name" value="Homeodomain-like"/>
    <property type="match status" value="2"/>
</dbReference>
<dbReference type="GO" id="GO:0003677">
    <property type="term" value="F:DNA binding"/>
    <property type="evidence" value="ECO:0007669"/>
    <property type="project" value="InterPro"/>
</dbReference>
<keyword evidence="5" id="KW-0539">Nucleus</keyword>
<dbReference type="CDD" id="cd00167">
    <property type="entry name" value="SANT"/>
    <property type="match status" value="1"/>
</dbReference>
<evidence type="ECO:0000256" key="2">
    <source>
        <dbReference type="ARBA" id="ARBA00009687"/>
    </source>
</evidence>
<dbReference type="InterPro" id="IPR015194">
    <property type="entry name" value="ISWI_HAND-dom"/>
</dbReference>
<dbReference type="GO" id="GO:0016887">
    <property type="term" value="F:ATP hydrolysis activity"/>
    <property type="evidence" value="ECO:0007669"/>
    <property type="project" value="TreeGrafter"/>
</dbReference>
<dbReference type="PROSITE" id="PS51293">
    <property type="entry name" value="SANT"/>
    <property type="match status" value="1"/>
</dbReference>
<dbReference type="SUPFAM" id="SSF101224">
    <property type="entry name" value="HAND domain of the nucleosome remodeling ATPase ISWI"/>
    <property type="match status" value="1"/>
</dbReference>
<dbReference type="InterPro" id="IPR001005">
    <property type="entry name" value="SANT/Myb"/>
</dbReference>
<comment type="caution">
    <text evidence="8">The sequence shown here is derived from an EMBL/GenBank/DDBJ whole genome shotgun (WGS) entry which is preliminary data.</text>
</comment>
<feature type="compositionally biased region" description="Low complexity" evidence="6">
    <location>
        <begin position="414"/>
        <end position="425"/>
    </location>
</feature>
<keyword evidence="3" id="KW-0378">Hydrolase</keyword>
<dbReference type="GO" id="GO:0042393">
    <property type="term" value="F:histone binding"/>
    <property type="evidence" value="ECO:0007669"/>
    <property type="project" value="TreeGrafter"/>
</dbReference>
<organism evidence="8 9">
    <name type="scientific">Brachionus plicatilis</name>
    <name type="common">Marine rotifer</name>
    <name type="synonym">Brachionus muelleri</name>
    <dbReference type="NCBI Taxonomy" id="10195"/>
    <lineage>
        <taxon>Eukaryota</taxon>
        <taxon>Metazoa</taxon>
        <taxon>Spiralia</taxon>
        <taxon>Gnathifera</taxon>
        <taxon>Rotifera</taxon>
        <taxon>Eurotatoria</taxon>
        <taxon>Monogononta</taxon>
        <taxon>Pseudotrocha</taxon>
        <taxon>Ploima</taxon>
        <taxon>Brachionidae</taxon>
        <taxon>Brachionus</taxon>
    </lineage>
</organism>
<dbReference type="Pfam" id="PF09111">
    <property type="entry name" value="SLIDE"/>
    <property type="match status" value="1"/>
</dbReference>
<dbReference type="InterPro" id="IPR015195">
    <property type="entry name" value="SLIDE"/>
</dbReference>
<dbReference type="SMART" id="SM00717">
    <property type="entry name" value="SANT"/>
    <property type="match status" value="2"/>
</dbReference>
<gene>
    <name evidence="8" type="ORF">BpHYR1_020713</name>
</gene>
<dbReference type="InterPro" id="IPR036306">
    <property type="entry name" value="ISWI_HAND-dom_sf"/>
</dbReference>
<evidence type="ECO:0000259" key="7">
    <source>
        <dbReference type="PROSITE" id="PS51293"/>
    </source>
</evidence>
<dbReference type="FunFam" id="1.10.10.60:FF:000049">
    <property type="entry name" value="SWI/SNF-related matrix-associated actin-dependent regulator of chromatin subfamily A member"/>
    <property type="match status" value="1"/>
</dbReference>
<dbReference type="Gene3D" id="1.20.5.1190">
    <property type="entry name" value="iswi atpase"/>
    <property type="match status" value="1"/>
</dbReference>
<dbReference type="PANTHER" id="PTHR45623:SF49">
    <property type="entry name" value="SWI_SNF-RELATED MATRIX-ASSOCIATED ACTIN-DEPENDENT REGULATOR OF CHROMATIN SUBFAMILY A MEMBER 5"/>
    <property type="match status" value="1"/>
</dbReference>
<comment type="similarity">
    <text evidence="2">Belongs to the SNF2/RAD54 helicase family. ISWI subfamily.</text>
</comment>
<name>A0A3M7SWK8_BRAPC</name>
<feature type="compositionally biased region" description="Basic and acidic residues" evidence="6">
    <location>
        <begin position="379"/>
        <end position="389"/>
    </location>
</feature>
<keyword evidence="9" id="KW-1185">Reference proteome</keyword>
<evidence type="ECO:0000256" key="1">
    <source>
        <dbReference type="ARBA" id="ARBA00004123"/>
    </source>
</evidence>
<dbReference type="FunFam" id="1.10.10.60:FF:000022">
    <property type="entry name" value="ISWI chromatin-remodeling complex ATPase CHR11 isoform A"/>
    <property type="match status" value="1"/>
</dbReference>
<dbReference type="GO" id="GO:0140658">
    <property type="term" value="F:ATP-dependent chromatin remodeler activity"/>
    <property type="evidence" value="ECO:0007669"/>
    <property type="project" value="TreeGrafter"/>
</dbReference>
<dbReference type="PANTHER" id="PTHR45623">
    <property type="entry name" value="CHROMODOMAIN-HELICASE-DNA-BINDING PROTEIN 3-RELATED-RELATED"/>
    <property type="match status" value="1"/>
</dbReference>
<dbReference type="GO" id="GO:0000785">
    <property type="term" value="C:chromatin"/>
    <property type="evidence" value="ECO:0007669"/>
    <property type="project" value="TreeGrafter"/>
</dbReference>